<comment type="caution">
    <text evidence="2">The sequence shown here is derived from an EMBL/GenBank/DDBJ whole genome shotgun (WGS) entry which is preliminary data.</text>
</comment>
<reference evidence="2 3" key="1">
    <citation type="journal article" date="2021" name="Elife">
        <title>Chloroplast acquisition without the gene transfer in kleptoplastic sea slugs, Plakobranchus ocellatus.</title>
        <authorList>
            <person name="Maeda T."/>
            <person name="Takahashi S."/>
            <person name="Yoshida T."/>
            <person name="Shimamura S."/>
            <person name="Takaki Y."/>
            <person name="Nagai Y."/>
            <person name="Toyoda A."/>
            <person name="Suzuki Y."/>
            <person name="Arimoto A."/>
            <person name="Ishii H."/>
            <person name="Satoh N."/>
            <person name="Nishiyama T."/>
            <person name="Hasebe M."/>
            <person name="Maruyama T."/>
            <person name="Minagawa J."/>
            <person name="Obokata J."/>
            <person name="Shigenobu S."/>
        </authorList>
    </citation>
    <scope>NUCLEOTIDE SEQUENCE [LARGE SCALE GENOMIC DNA]</scope>
</reference>
<protein>
    <submittedName>
        <fullName evidence="2">Uncharacterized protein</fullName>
    </submittedName>
</protein>
<accession>A0AAV4AU43</accession>
<feature type="compositionally biased region" description="Basic and acidic residues" evidence="1">
    <location>
        <begin position="39"/>
        <end position="48"/>
    </location>
</feature>
<feature type="region of interest" description="Disordered" evidence="1">
    <location>
        <begin position="1"/>
        <end position="52"/>
    </location>
</feature>
<feature type="compositionally biased region" description="Basic and acidic residues" evidence="1">
    <location>
        <begin position="1"/>
        <end position="11"/>
    </location>
</feature>
<organism evidence="2 3">
    <name type="scientific">Plakobranchus ocellatus</name>
    <dbReference type="NCBI Taxonomy" id="259542"/>
    <lineage>
        <taxon>Eukaryota</taxon>
        <taxon>Metazoa</taxon>
        <taxon>Spiralia</taxon>
        <taxon>Lophotrochozoa</taxon>
        <taxon>Mollusca</taxon>
        <taxon>Gastropoda</taxon>
        <taxon>Heterobranchia</taxon>
        <taxon>Euthyneura</taxon>
        <taxon>Panpulmonata</taxon>
        <taxon>Sacoglossa</taxon>
        <taxon>Placobranchoidea</taxon>
        <taxon>Plakobranchidae</taxon>
        <taxon>Plakobranchus</taxon>
    </lineage>
</organism>
<proteinExistence type="predicted"/>
<dbReference type="AlphaFoldDB" id="A0AAV4AU43"/>
<evidence type="ECO:0000313" key="3">
    <source>
        <dbReference type="Proteomes" id="UP000735302"/>
    </source>
</evidence>
<evidence type="ECO:0000256" key="1">
    <source>
        <dbReference type="SAM" id="MobiDB-lite"/>
    </source>
</evidence>
<name>A0AAV4AU43_9GAST</name>
<dbReference type="Proteomes" id="UP000735302">
    <property type="component" value="Unassembled WGS sequence"/>
</dbReference>
<evidence type="ECO:0000313" key="2">
    <source>
        <dbReference type="EMBL" id="GFO10457.1"/>
    </source>
</evidence>
<keyword evidence="3" id="KW-1185">Reference proteome</keyword>
<dbReference type="EMBL" id="BLXT01004179">
    <property type="protein sequence ID" value="GFO10457.1"/>
    <property type="molecule type" value="Genomic_DNA"/>
</dbReference>
<sequence>MCRKDRREHTIETVNESVEDLQSRQQRTYTRNGGGCAEQVRKTRKGDGRGCVGEATEYSEDKQFDDMSEDGGLHDTVSFARGSIF</sequence>
<gene>
    <name evidence="2" type="ORF">PoB_003696200</name>
</gene>